<comment type="caution">
    <text evidence="2">The sequence shown here is derived from an EMBL/GenBank/DDBJ whole genome shotgun (WGS) entry which is preliminary data.</text>
</comment>
<dbReference type="AlphaFoldDB" id="A0A512CW37"/>
<accession>A0A512CW37</accession>
<evidence type="ECO:0000313" key="2">
    <source>
        <dbReference type="EMBL" id="GEO28451.1"/>
    </source>
</evidence>
<dbReference type="Proteomes" id="UP000321534">
    <property type="component" value="Unassembled WGS sequence"/>
</dbReference>
<evidence type="ECO:0000313" key="3">
    <source>
        <dbReference type="Proteomes" id="UP000321534"/>
    </source>
</evidence>
<feature type="region of interest" description="Disordered" evidence="1">
    <location>
        <begin position="1"/>
        <end position="72"/>
    </location>
</feature>
<sequence length="72" mass="7428">MDGGGVRAQEVLEQEELAGARETGEPSTSTWWAAGSSVTPAASSTAGRGTGSLRSRARSRATSTTKENGFVR</sequence>
<organism evidence="2 3">
    <name type="scientific">Terrabacter aerolatus</name>
    <dbReference type="NCBI Taxonomy" id="422442"/>
    <lineage>
        <taxon>Bacteria</taxon>
        <taxon>Bacillati</taxon>
        <taxon>Actinomycetota</taxon>
        <taxon>Actinomycetes</taxon>
        <taxon>Micrococcales</taxon>
        <taxon>Intrasporangiaceae</taxon>
        <taxon>Terrabacter</taxon>
    </lineage>
</organism>
<dbReference type="EMBL" id="BJYX01000001">
    <property type="protein sequence ID" value="GEO28451.1"/>
    <property type="molecule type" value="Genomic_DNA"/>
</dbReference>
<evidence type="ECO:0000256" key="1">
    <source>
        <dbReference type="SAM" id="MobiDB-lite"/>
    </source>
</evidence>
<feature type="compositionally biased region" description="Polar residues" evidence="1">
    <location>
        <begin position="25"/>
        <end position="40"/>
    </location>
</feature>
<protein>
    <submittedName>
        <fullName evidence="2">Uncharacterized protein</fullName>
    </submittedName>
</protein>
<proteinExistence type="predicted"/>
<feature type="compositionally biased region" description="Low complexity" evidence="1">
    <location>
        <begin position="41"/>
        <end position="65"/>
    </location>
</feature>
<gene>
    <name evidence="2" type="ORF">TAE01_02610</name>
</gene>
<name>A0A512CW37_9MICO</name>
<keyword evidence="3" id="KW-1185">Reference proteome</keyword>
<reference evidence="2 3" key="1">
    <citation type="submission" date="2019-07" db="EMBL/GenBank/DDBJ databases">
        <title>Whole genome shotgun sequence of Terrabacter aerolatus NBRC 106305.</title>
        <authorList>
            <person name="Hosoyama A."/>
            <person name="Uohara A."/>
            <person name="Ohji S."/>
            <person name="Ichikawa N."/>
        </authorList>
    </citation>
    <scope>NUCLEOTIDE SEQUENCE [LARGE SCALE GENOMIC DNA]</scope>
    <source>
        <strain evidence="2 3">NBRC 106305</strain>
    </source>
</reference>